<dbReference type="AlphaFoldDB" id="A0A8J5FYE1"/>
<evidence type="ECO:0000313" key="3">
    <source>
        <dbReference type="EMBL" id="KAG6496506.1"/>
    </source>
</evidence>
<dbReference type="Pfam" id="PF01814">
    <property type="entry name" value="Hemerythrin"/>
    <property type="match status" value="1"/>
</dbReference>
<comment type="caution">
    <text evidence="3">The sequence shown here is derived from an EMBL/GenBank/DDBJ whole genome shotgun (WGS) entry which is preliminary data.</text>
</comment>
<dbReference type="PANTHER" id="PTHR35739">
    <property type="entry name" value="OS01G0861700 PROTEIN"/>
    <property type="match status" value="1"/>
</dbReference>
<dbReference type="InterPro" id="IPR012312">
    <property type="entry name" value="Hemerythrin-like"/>
</dbReference>
<feature type="domain" description="Hemerythrin-like" evidence="2">
    <location>
        <begin position="123"/>
        <end position="256"/>
    </location>
</feature>
<dbReference type="PANTHER" id="PTHR35739:SF1">
    <property type="entry name" value="OS01G0861700 PROTEIN"/>
    <property type="match status" value="1"/>
</dbReference>
<gene>
    <name evidence="3" type="ORF">ZIOFF_044373</name>
</gene>
<dbReference type="EMBL" id="JACMSC010000012">
    <property type="protein sequence ID" value="KAG6496506.1"/>
    <property type="molecule type" value="Genomic_DNA"/>
</dbReference>
<dbReference type="OrthoDB" id="4951845at2759"/>
<keyword evidence="4" id="KW-1185">Reference proteome</keyword>
<name>A0A8J5FYE1_ZINOF</name>
<proteinExistence type="predicted"/>
<accession>A0A8J5FYE1</accession>
<feature type="compositionally biased region" description="Polar residues" evidence="1">
    <location>
        <begin position="9"/>
        <end position="23"/>
    </location>
</feature>
<evidence type="ECO:0000256" key="1">
    <source>
        <dbReference type="SAM" id="MobiDB-lite"/>
    </source>
</evidence>
<feature type="region of interest" description="Disordered" evidence="1">
    <location>
        <begin position="1"/>
        <end position="24"/>
    </location>
</feature>
<evidence type="ECO:0000313" key="4">
    <source>
        <dbReference type="Proteomes" id="UP000734854"/>
    </source>
</evidence>
<evidence type="ECO:0000259" key="2">
    <source>
        <dbReference type="Pfam" id="PF01814"/>
    </source>
</evidence>
<dbReference type="CDD" id="cd12108">
    <property type="entry name" value="Hr-like"/>
    <property type="match status" value="1"/>
</dbReference>
<protein>
    <recommendedName>
        <fullName evidence="2">Hemerythrin-like domain-containing protein</fullName>
    </recommendedName>
</protein>
<sequence>MGNCAPKPKSQSGPRTPNPSASPTVRLYGSESCLTSSRLRLALLYKSVPYQFIPRDSPLLGRPFLQCGPDTLVGGDYTLLRELDSRFPCPRVAADALAKIGKSRWPIPAGTEADEVALVAALQHRSLERHVEDLGRWAEEMSAGGRGRGDSARMGRSYGLLVELVMEHAQMEERLLFPALEAAADQAVCKVANEEHARDLPLINGIKEDIKSTVVMEAGTPFHQEALLNLSSRFKTLEEHFKEHFQEEEKKLFPLLEMTIKSQMSLRAQVEQEENDPLSSLSWTEQLMSIMEATHSPRLFPFLVAGLRPEEAMQYLALVCRHMQDQRQLLSMLRSLIAYLETKDMSPLECL</sequence>
<organism evidence="3 4">
    <name type="scientific">Zingiber officinale</name>
    <name type="common">Ginger</name>
    <name type="synonym">Amomum zingiber</name>
    <dbReference type="NCBI Taxonomy" id="94328"/>
    <lineage>
        <taxon>Eukaryota</taxon>
        <taxon>Viridiplantae</taxon>
        <taxon>Streptophyta</taxon>
        <taxon>Embryophyta</taxon>
        <taxon>Tracheophyta</taxon>
        <taxon>Spermatophyta</taxon>
        <taxon>Magnoliopsida</taxon>
        <taxon>Liliopsida</taxon>
        <taxon>Zingiberales</taxon>
        <taxon>Zingiberaceae</taxon>
        <taxon>Zingiber</taxon>
    </lineage>
</organism>
<reference evidence="3 4" key="1">
    <citation type="submission" date="2020-08" db="EMBL/GenBank/DDBJ databases">
        <title>Plant Genome Project.</title>
        <authorList>
            <person name="Zhang R.-G."/>
        </authorList>
    </citation>
    <scope>NUCLEOTIDE SEQUENCE [LARGE SCALE GENOMIC DNA]</scope>
    <source>
        <tissue evidence="3">Rhizome</tissue>
    </source>
</reference>
<dbReference type="Proteomes" id="UP000734854">
    <property type="component" value="Unassembled WGS sequence"/>
</dbReference>